<organism evidence="2 3">
    <name type="scientific">Actinopolymorpha rutila</name>
    <dbReference type="NCBI Taxonomy" id="446787"/>
    <lineage>
        <taxon>Bacteria</taxon>
        <taxon>Bacillati</taxon>
        <taxon>Actinomycetota</taxon>
        <taxon>Actinomycetes</taxon>
        <taxon>Propionibacteriales</taxon>
        <taxon>Actinopolymorphaceae</taxon>
        <taxon>Actinopolymorpha</taxon>
    </lineage>
</organism>
<reference evidence="2 3" key="1">
    <citation type="submission" date="2020-07" db="EMBL/GenBank/DDBJ databases">
        <title>Sequencing the genomes of 1000 actinobacteria strains.</title>
        <authorList>
            <person name="Klenk H.-P."/>
        </authorList>
    </citation>
    <scope>NUCLEOTIDE SEQUENCE [LARGE SCALE GENOMIC DNA]</scope>
    <source>
        <strain evidence="2 3">DSM 18448</strain>
    </source>
</reference>
<gene>
    <name evidence="2" type="ORF">F4554_005554</name>
</gene>
<evidence type="ECO:0000256" key="1">
    <source>
        <dbReference type="SAM" id="MobiDB-lite"/>
    </source>
</evidence>
<sequence>MTVAVDPWGSQEPPLIAEEDLPALPERIDRLAKLDTPVRLTDLGEDPESWESPSARDLPEVELLRQDGWVLAPEESFLAFLPAVWPTEHRGWVRNRVPSVWLCTYPGPPAVAPLTEKDRWRDAESREDYPFHLEGTGIPVPSRLGRIWLLRSPVEGASVEQLVQRVVERAHQRARQDGEADPWDGKPYFVEAAREVLAEDPAR</sequence>
<dbReference type="AlphaFoldDB" id="A0A852ZW38"/>
<evidence type="ECO:0000313" key="2">
    <source>
        <dbReference type="EMBL" id="NYH92916.1"/>
    </source>
</evidence>
<dbReference type="EMBL" id="JACBZH010000001">
    <property type="protein sequence ID" value="NYH92916.1"/>
    <property type="molecule type" value="Genomic_DNA"/>
</dbReference>
<keyword evidence="3" id="KW-1185">Reference proteome</keyword>
<dbReference type="Proteomes" id="UP000579605">
    <property type="component" value="Unassembled WGS sequence"/>
</dbReference>
<evidence type="ECO:0000313" key="3">
    <source>
        <dbReference type="Proteomes" id="UP000579605"/>
    </source>
</evidence>
<name>A0A852ZW38_9ACTN</name>
<dbReference type="Pfam" id="PF19381">
    <property type="entry name" value="DUF5956"/>
    <property type="match status" value="1"/>
</dbReference>
<feature type="region of interest" description="Disordered" evidence="1">
    <location>
        <begin position="1"/>
        <end position="20"/>
    </location>
</feature>
<comment type="caution">
    <text evidence="2">The sequence shown here is derived from an EMBL/GenBank/DDBJ whole genome shotgun (WGS) entry which is preliminary data.</text>
</comment>
<proteinExistence type="predicted"/>
<dbReference type="InterPro" id="IPR046000">
    <property type="entry name" value="DUF5956"/>
</dbReference>
<accession>A0A852ZW38</accession>
<protein>
    <submittedName>
        <fullName evidence="2">Uncharacterized protein</fullName>
    </submittedName>
</protein>
<dbReference type="RefSeq" id="WP_179790337.1">
    <property type="nucleotide sequence ID" value="NZ_BAAARR010000031.1"/>
</dbReference>